<feature type="compositionally biased region" description="Acidic residues" evidence="3">
    <location>
        <begin position="87"/>
        <end position="96"/>
    </location>
</feature>
<keyword evidence="4" id="KW-1133">Transmembrane helix</keyword>
<dbReference type="KEGG" id="cthu:HUR95_00050"/>
<dbReference type="SUPFAM" id="SSF81296">
    <property type="entry name" value="E set domains"/>
    <property type="match status" value="1"/>
</dbReference>
<organism evidence="6 7">
    <name type="scientific">Caldalkalibacillus thermarum (strain TA2.A1)</name>
    <dbReference type="NCBI Taxonomy" id="986075"/>
    <lineage>
        <taxon>Bacteria</taxon>
        <taxon>Bacillati</taxon>
        <taxon>Bacillota</taxon>
        <taxon>Bacilli</taxon>
        <taxon>Bacillales</taxon>
        <taxon>Bacillaceae</taxon>
        <taxon>Caldalkalibacillus</taxon>
    </lineage>
</organism>
<evidence type="ECO:0000256" key="2">
    <source>
        <dbReference type="ARBA" id="ARBA00023008"/>
    </source>
</evidence>
<dbReference type="AlphaFoldDB" id="A0A8X8LC24"/>
<dbReference type="Gene3D" id="2.60.40.1220">
    <property type="match status" value="1"/>
</dbReference>
<protein>
    <submittedName>
        <fullName evidence="6">Copper resistance protein CopC</fullName>
    </submittedName>
</protein>
<dbReference type="Proteomes" id="UP000825179">
    <property type="component" value="Chromosome"/>
</dbReference>
<keyword evidence="7" id="KW-1185">Reference proteome</keyword>
<reference evidence="6 7" key="1">
    <citation type="journal article" date="2020" name="Extremophiles">
        <title>Genomic analysis of Caldalkalibacillus thermarum TA2.A1 reveals aerobic alkaliphilic metabolism and evolutionary hallmarks linking alkaliphilic bacteria and plant life.</title>
        <authorList>
            <person name="de Jong S.I."/>
            <person name="van den Broek M.A."/>
            <person name="Merkel A.Y."/>
            <person name="de la Torre Cortes P."/>
            <person name="Kalamorz F."/>
            <person name="Cook G.M."/>
            <person name="van Loosdrecht M.C.M."/>
            <person name="McMillan D.G.G."/>
        </authorList>
    </citation>
    <scope>NUCLEOTIDE SEQUENCE [LARGE SCALE GENOMIC DNA]</scope>
    <source>
        <strain evidence="6 7">TA2.A1</strain>
    </source>
</reference>
<dbReference type="EMBL" id="CP082237">
    <property type="protein sequence ID" value="QZT35214.1"/>
    <property type="molecule type" value="Genomic_DNA"/>
</dbReference>
<feature type="transmembrane region" description="Helical" evidence="4">
    <location>
        <begin position="133"/>
        <end position="154"/>
    </location>
</feature>
<evidence type="ECO:0000256" key="1">
    <source>
        <dbReference type="ARBA" id="ARBA00022729"/>
    </source>
</evidence>
<dbReference type="InterPro" id="IPR007348">
    <property type="entry name" value="CopC_dom"/>
</dbReference>
<dbReference type="RefSeq" id="WP_222823194.1">
    <property type="nucleotide sequence ID" value="NZ_CP082237.1"/>
</dbReference>
<sequence>MESIVLTFDSQVQDVIKLELMTEANHTIHIDELQHEGREVTAFLSSPLDNGRYTVNWEIVSEDGHITNGSFNFSVEAELAGAPEDGTALDEPDTTETNEAIEAPGADEPVAPDEEAPQENQALPTETAEEDTLLPWLGLILVVIVIAGLAYVLWRKRS</sequence>
<dbReference type="GO" id="GO:0046688">
    <property type="term" value="P:response to copper ion"/>
    <property type="evidence" value="ECO:0007669"/>
    <property type="project" value="InterPro"/>
</dbReference>
<dbReference type="GO" id="GO:0042597">
    <property type="term" value="C:periplasmic space"/>
    <property type="evidence" value="ECO:0007669"/>
    <property type="project" value="InterPro"/>
</dbReference>
<keyword evidence="1" id="KW-0732">Signal</keyword>
<evidence type="ECO:0000259" key="5">
    <source>
        <dbReference type="Pfam" id="PF04234"/>
    </source>
</evidence>
<dbReference type="Pfam" id="PF04234">
    <property type="entry name" value="CopC"/>
    <property type="match status" value="1"/>
</dbReference>
<dbReference type="GO" id="GO:0005507">
    <property type="term" value="F:copper ion binding"/>
    <property type="evidence" value="ECO:0007669"/>
    <property type="project" value="InterPro"/>
</dbReference>
<proteinExistence type="predicted"/>
<evidence type="ECO:0000256" key="4">
    <source>
        <dbReference type="SAM" id="Phobius"/>
    </source>
</evidence>
<feature type="domain" description="CopC" evidence="5">
    <location>
        <begin position="2"/>
        <end position="75"/>
    </location>
</feature>
<dbReference type="InterPro" id="IPR014756">
    <property type="entry name" value="Ig_E-set"/>
</dbReference>
<keyword evidence="4" id="KW-0472">Membrane</keyword>
<accession>A0A8X8LC24</accession>
<keyword evidence="2" id="KW-0186">Copper</keyword>
<evidence type="ECO:0000256" key="3">
    <source>
        <dbReference type="SAM" id="MobiDB-lite"/>
    </source>
</evidence>
<gene>
    <name evidence="6" type="ORF">HUR95_00050</name>
</gene>
<evidence type="ECO:0000313" key="7">
    <source>
        <dbReference type="Proteomes" id="UP000825179"/>
    </source>
</evidence>
<evidence type="ECO:0000313" key="6">
    <source>
        <dbReference type="EMBL" id="QZT35214.1"/>
    </source>
</evidence>
<name>A0A8X8LC24_CALTT</name>
<dbReference type="InterPro" id="IPR014755">
    <property type="entry name" value="Cu-Rt/internalin_Ig-like"/>
</dbReference>
<keyword evidence="4" id="KW-0812">Transmembrane</keyword>
<feature type="region of interest" description="Disordered" evidence="3">
    <location>
        <begin position="81"/>
        <end position="128"/>
    </location>
</feature>